<dbReference type="EMBL" id="BMOY01000030">
    <property type="protein sequence ID" value="GGJ09693.1"/>
    <property type="molecule type" value="Genomic_DNA"/>
</dbReference>
<feature type="region of interest" description="Disordered" evidence="1">
    <location>
        <begin position="65"/>
        <end position="84"/>
    </location>
</feature>
<name>A0A917KDW2_9BACL</name>
<dbReference type="InterPro" id="IPR018743">
    <property type="entry name" value="DUF2292"/>
</dbReference>
<feature type="region of interest" description="Disordered" evidence="1">
    <location>
        <begin position="1"/>
        <end position="20"/>
    </location>
</feature>
<dbReference type="AlphaFoldDB" id="A0A917KDW2"/>
<dbReference type="Pfam" id="PF10055">
    <property type="entry name" value="DUF2292"/>
    <property type="match status" value="1"/>
</dbReference>
<organism evidence="2 3">
    <name type="scientific">Alicyclobacillus cellulosilyticus</name>
    <dbReference type="NCBI Taxonomy" id="1003997"/>
    <lineage>
        <taxon>Bacteria</taxon>
        <taxon>Bacillati</taxon>
        <taxon>Bacillota</taxon>
        <taxon>Bacilli</taxon>
        <taxon>Bacillales</taxon>
        <taxon>Alicyclobacillaceae</taxon>
        <taxon>Alicyclobacillus</taxon>
    </lineage>
</organism>
<reference evidence="2" key="2">
    <citation type="submission" date="2020-09" db="EMBL/GenBank/DDBJ databases">
        <authorList>
            <person name="Sun Q."/>
            <person name="Ohkuma M."/>
        </authorList>
    </citation>
    <scope>NUCLEOTIDE SEQUENCE</scope>
    <source>
        <strain evidence="2">JCM 18487</strain>
    </source>
</reference>
<keyword evidence="3" id="KW-1185">Reference proteome</keyword>
<proteinExistence type="predicted"/>
<reference evidence="2" key="1">
    <citation type="journal article" date="2014" name="Int. J. Syst. Evol. Microbiol.">
        <title>Complete genome sequence of Corynebacterium casei LMG S-19264T (=DSM 44701T), isolated from a smear-ripened cheese.</title>
        <authorList>
            <consortium name="US DOE Joint Genome Institute (JGI-PGF)"/>
            <person name="Walter F."/>
            <person name="Albersmeier A."/>
            <person name="Kalinowski J."/>
            <person name="Ruckert C."/>
        </authorList>
    </citation>
    <scope>NUCLEOTIDE SEQUENCE</scope>
    <source>
        <strain evidence="2">JCM 18487</strain>
    </source>
</reference>
<dbReference type="Proteomes" id="UP000637695">
    <property type="component" value="Unassembled WGS sequence"/>
</dbReference>
<sequence>MANGPANDPKESGKPAIPGCEDERMREILYHVARAKQGLEYGTVQITVHDAQVTQIERIEKVRFPLQPGGKGGSKNAAKSRVFP</sequence>
<protein>
    <recommendedName>
        <fullName evidence="4">DUF2292 domain-containing protein</fullName>
    </recommendedName>
</protein>
<accession>A0A917KDW2</accession>
<gene>
    <name evidence="2" type="ORF">GCM10010885_18480</name>
</gene>
<feature type="compositionally biased region" description="Low complexity" evidence="1">
    <location>
        <begin position="74"/>
        <end position="84"/>
    </location>
</feature>
<comment type="caution">
    <text evidence="2">The sequence shown here is derived from an EMBL/GenBank/DDBJ whole genome shotgun (WGS) entry which is preliminary data.</text>
</comment>
<evidence type="ECO:0000256" key="1">
    <source>
        <dbReference type="SAM" id="MobiDB-lite"/>
    </source>
</evidence>
<evidence type="ECO:0000313" key="2">
    <source>
        <dbReference type="EMBL" id="GGJ09693.1"/>
    </source>
</evidence>
<evidence type="ECO:0008006" key="4">
    <source>
        <dbReference type="Google" id="ProtNLM"/>
    </source>
</evidence>
<evidence type="ECO:0000313" key="3">
    <source>
        <dbReference type="Proteomes" id="UP000637695"/>
    </source>
</evidence>